<sequence>MAWLSPYYALLNCHTKSVTLEILGKEKLEWEGVYKPKKAKIISFIRASKLVEHGCLDYLAHVRDVEIEAPSIGSIPVVSKFSEVFPNDLLGMPPDRDINFCIDLEPDTHPISIPPYQMASAELREIKAQIQGLLDKGFIRPSASPWGAAIFSKIDVSSDYHQLKIRLEDVPKMAFRTHYGDYEFLV</sequence>
<protein>
    <submittedName>
        <fullName evidence="1">Uncharacterized protein</fullName>
    </submittedName>
</protein>
<dbReference type="InterPro" id="IPR053134">
    <property type="entry name" value="RNA-dir_DNA_polymerase"/>
</dbReference>
<evidence type="ECO:0000313" key="1">
    <source>
        <dbReference type="EMBL" id="WMV49653.1"/>
    </source>
</evidence>
<dbReference type="InterPro" id="IPR043502">
    <property type="entry name" value="DNA/RNA_pol_sf"/>
</dbReference>
<dbReference type="Gene3D" id="3.10.10.10">
    <property type="entry name" value="HIV Type 1 Reverse Transcriptase, subunit A, domain 1"/>
    <property type="match status" value="2"/>
</dbReference>
<gene>
    <name evidence="1" type="ORF">MTR67_043038</name>
</gene>
<proteinExistence type="predicted"/>
<dbReference type="PANTHER" id="PTHR24559:SF444">
    <property type="entry name" value="REVERSE TRANSCRIPTASE DOMAIN-CONTAINING PROTEIN"/>
    <property type="match status" value="1"/>
</dbReference>
<reference evidence="1" key="1">
    <citation type="submission" date="2023-08" db="EMBL/GenBank/DDBJ databases">
        <title>A de novo genome assembly of Solanum verrucosum Schlechtendal, a Mexican diploid species geographically isolated from the other diploid A-genome species in potato relatives.</title>
        <authorList>
            <person name="Hosaka K."/>
        </authorList>
    </citation>
    <scope>NUCLEOTIDE SEQUENCE</scope>
    <source>
        <tissue evidence="1">Young leaves</tissue>
    </source>
</reference>
<organism evidence="1 2">
    <name type="scientific">Solanum verrucosum</name>
    <dbReference type="NCBI Taxonomy" id="315347"/>
    <lineage>
        <taxon>Eukaryota</taxon>
        <taxon>Viridiplantae</taxon>
        <taxon>Streptophyta</taxon>
        <taxon>Embryophyta</taxon>
        <taxon>Tracheophyta</taxon>
        <taxon>Spermatophyta</taxon>
        <taxon>Magnoliopsida</taxon>
        <taxon>eudicotyledons</taxon>
        <taxon>Gunneridae</taxon>
        <taxon>Pentapetalae</taxon>
        <taxon>asterids</taxon>
        <taxon>lamiids</taxon>
        <taxon>Solanales</taxon>
        <taxon>Solanaceae</taxon>
        <taxon>Solanoideae</taxon>
        <taxon>Solaneae</taxon>
        <taxon>Solanum</taxon>
    </lineage>
</organism>
<dbReference type="EMBL" id="CP133621">
    <property type="protein sequence ID" value="WMV49653.1"/>
    <property type="molecule type" value="Genomic_DNA"/>
</dbReference>
<name>A0AAF0ZTX7_SOLVR</name>
<evidence type="ECO:0000313" key="2">
    <source>
        <dbReference type="Proteomes" id="UP001234989"/>
    </source>
</evidence>
<dbReference type="SUPFAM" id="SSF56672">
    <property type="entry name" value="DNA/RNA polymerases"/>
    <property type="match status" value="1"/>
</dbReference>
<dbReference type="Proteomes" id="UP001234989">
    <property type="component" value="Chromosome 10"/>
</dbReference>
<keyword evidence="2" id="KW-1185">Reference proteome</keyword>
<dbReference type="AlphaFoldDB" id="A0AAF0ZTX7"/>
<accession>A0AAF0ZTX7</accession>
<dbReference type="InterPro" id="IPR043128">
    <property type="entry name" value="Rev_trsase/Diguanyl_cyclase"/>
</dbReference>
<dbReference type="Gene3D" id="3.30.70.270">
    <property type="match status" value="1"/>
</dbReference>
<dbReference type="PANTHER" id="PTHR24559">
    <property type="entry name" value="TRANSPOSON TY3-I GAG-POL POLYPROTEIN"/>
    <property type="match status" value="1"/>
</dbReference>